<reference evidence="11" key="1">
    <citation type="journal article" date="2021" name="Genome Biol. Evol.">
        <title>A High-Quality Reference Genome for a Parasitic Bivalve with Doubly Uniparental Inheritance (Bivalvia: Unionida).</title>
        <authorList>
            <person name="Smith C.H."/>
        </authorList>
    </citation>
    <scope>NUCLEOTIDE SEQUENCE</scope>
    <source>
        <strain evidence="11">CHS0354</strain>
    </source>
</reference>
<organism evidence="11 12">
    <name type="scientific">Potamilus streckersoni</name>
    <dbReference type="NCBI Taxonomy" id="2493646"/>
    <lineage>
        <taxon>Eukaryota</taxon>
        <taxon>Metazoa</taxon>
        <taxon>Spiralia</taxon>
        <taxon>Lophotrochozoa</taxon>
        <taxon>Mollusca</taxon>
        <taxon>Bivalvia</taxon>
        <taxon>Autobranchia</taxon>
        <taxon>Heteroconchia</taxon>
        <taxon>Palaeoheterodonta</taxon>
        <taxon>Unionida</taxon>
        <taxon>Unionoidea</taxon>
        <taxon>Unionidae</taxon>
        <taxon>Ambleminae</taxon>
        <taxon>Lampsilini</taxon>
        <taxon>Potamilus</taxon>
    </lineage>
</organism>
<evidence type="ECO:0000256" key="7">
    <source>
        <dbReference type="ARBA" id="ARBA00023170"/>
    </source>
</evidence>
<dbReference type="InterPro" id="IPR000531">
    <property type="entry name" value="Beta-barrel_TonB"/>
</dbReference>
<evidence type="ECO:0000256" key="8">
    <source>
        <dbReference type="ARBA" id="ARBA00023237"/>
    </source>
</evidence>
<reference evidence="11" key="3">
    <citation type="submission" date="2023-05" db="EMBL/GenBank/DDBJ databases">
        <authorList>
            <person name="Smith C.H."/>
        </authorList>
    </citation>
    <scope>NUCLEOTIDE SEQUENCE</scope>
    <source>
        <strain evidence="11">CHS0354</strain>
        <tissue evidence="11">Mantle</tissue>
    </source>
</reference>
<dbReference type="InterPro" id="IPR037066">
    <property type="entry name" value="Plug_dom_sf"/>
</dbReference>
<evidence type="ECO:0000256" key="3">
    <source>
        <dbReference type="ARBA" id="ARBA00022692"/>
    </source>
</evidence>
<dbReference type="Proteomes" id="UP001195483">
    <property type="component" value="Unassembled WGS sequence"/>
</dbReference>
<dbReference type="InterPro" id="IPR036942">
    <property type="entry name" value="Beta-barrel_TonB_sf"/>
</dbReference>
<evidence type="ECO:0000313" key="12">
    <source>
        <dbReference type="Proteomes" id="UP001195483"/>
    </source>
</evidence>
<name>A0AAE0W8L9_9BIVA</name>
<evidence type="ECO:0000259" key="9">
    <source>
        <dbReference type="Pfam" id="PF00593"/>
    </source>
</evidence>
<evidence type="ECO:0000256" key="2">
    <source>
        <dbReference type="ARBA" id="ARBA00022448"/>
    </source>
</evidence>
<dbReference type="Gene3D" id="2.40.170.20">
    <property type="entry name" value="TonB-dependent receptor, beta-barrel domain"/>
    <property type="match status" value="1"/>
</dbReference>
<dbReference type="InterPro" id="IPR012910">
    <property type="entry name" value="Plug_dom"/>
</dbReference>
<dbReference type="PANTHER" id="PTHR30069">
    <property type="entry name" value="TONB-DEPENDENT OUTER MEMBRANE RECEPTOR"/>
    <property type="match status" value="1"/>
</dbReference>
<evidence type="ECO:0000256" key="1">
    <source>
        <dbReference type="ARBA" id="ARBA00004571"/>
    </source>
</evidence>
<keyword evidence="6" id="KW-0472">Membrane</keyword>
<dbReference type="PANTHER" id="PTHR30069:SF29">
    <property type="entry name" value="HEMOGLOBIN AND HEMOGLOBIN-HAPTOGLOBIN-BINDING PROTEIN 1-RELATED"/>
    <property type="match status" value="1"/>
</dbReference>
<keyword evidence="4" id="KW-0732">Signal</keyword>
<dbReference type="Pfam" id="PF00593">
    <property type="entry name" value="TonB_dep_Rec_b-barrel"/>
    <property type="match status" value="1"/>
</dbReference>
<evidence type="ECO:0000256" key="5">
    <source>
        <dbReference type="ARBA" id="ARBA00023077"/>
    </source>
</evidence>
<evidence type="ECO:0000259" key="10">
    <source>
        <dbReference type="Pfam" id="PF07715"/>
    </source>
</evidence>
<keyword evidence="5" id="KW-0798">TonB box</keyword>
<feature type="domain" description="TonB-dependent receptor plug" evidence="10">
    <location>
        <begin position="40"/>
        <end position="141"/>
    </location>
</feature>
<keyword evidence="12" id="KW-1185">Reference proteome</keyword>
<evidence type="ECO:0000256" key="4">
    <source>
        <dbReference type="ARBA" id="ARBA00022729"/>
    </source>
</evidence>
<gene>
    <name evidence="11" type="ORF">CHS0354_000813</name>
</gene>
<dbReference type="Pfam" id="PF07715">
    <property type="entry name" value="Plug"/>
    <property type="match status" value="1"/>
</dbReference>
<dbReference type="SUPFAM" id="SSF56935">
    <property type="entry name" value="Porins"/>
    <property type="match status" value="1"/>
</dbReference>
<evidence type="ECO:0000256" key="6">
    <source>
        <dbReference type="ARBA" id="ARBA00023136"/>
    </source>
</evidence>
<keyword evidence="7" id="KW-0675">Receptor</keyword>
<dbReference type="GO" id="GO:0044718">
    <property type="term" value="P:siderophore transmembrane transport"/>
    <property type="evidence" value="ECO:0007669"/>
    <property type="project" value="TreeGrafter"/>
</dbReference>
<keyword evidence="8" id="KW-0998">Cell outer membrane</keyword>
<keyword evidence="3" id="KW-0812">Transmembrane</keyword>
<evidence type="ECO:0000313" key="11">
    <source>
        <dbReference type="EMBL" id="KAK3605144.1"/>
    </source>
</evidence>
<dbReference type="GO" id="GO:0015344">
    <property type="term" value="F:siderophore uptake transmembrane transporter activity"/>
    <property type="evidence" value="ECO:0007669"/>
    <property type="project" value="TreeGrafter"/>
</dbReference>
<reference evidence="11" key="2">
    <citation type="journal article" date="2021" name="Genome Biol. Evol.">
        <title>Developing a high-quality reference genome for a parasitic bivalve with doubly uniparental inheritance (Bivalvia: Unionida).</title>
        <authorList>
            <person name="Smith C.H."/>
        </authorList>
    </citation>
    <scope>NUCLEOTIDE SEQUENCE</scope>
    <source>
        <strain evidence="11">CHS0354</strain>
        <tissue evidence="11">Mantle</tissue>
    </source>
</reference>
<accession>A0AAE0W8L9</accession>
<keyword evidence="2" id="KW-0813">Transport</keyword>
<dbReference type="Gene3D" id="2.170.130.10">
    <property type="entry name" value="TonB-dependent receptor, plug domain"/>
    <property type="match status" value="1"/>
</dbReference>
<feature type="domain" description="TonB-dependent receptor-like beta-barrel" evidence="9">
    <location>
        <begin position="301"/>
        <end position="548"/>
    </location>
</feature>
<dbReference type="EMBL" id="JAEAOA010000085">
    <property type="protein sequence ID" value="KAK3605144.1"/>
    <property type="molecule type" value="Genomic_DNA"/>
</dbReference>
<comment type="subcellular location">
    <subcellularLocation>
        <location evidence="1">Cell outer membrane</location>
        <topology evidence="1">Multi-pass membrane protein</topology>
    </subcellularLocation>
</comment>
<proteinExistence type="predicted"/>
<sequence>MTKKIPLFEKQKRYVVDFELVEREIIGSEIEITNTSYGSTVGSSVVLGKKELGHQMGQSLTDVLREVPGLAVVQTGGGISKPVIRGFSGSQIAIYSDNVRQESQDWGIEHAPPVDPFGLDRIEVIKGIGAIEYGGNVLGGIIKPSVSLEQKGGLELFGSRLGWIAQVSSRIAGDAFAPNYMLANTAFREINFFLGFGIKNEKYEVGVKVGRYAKELGLHLDMRINNVSALQNVLNGVQIRREKKSPYYDVAIPKQKLSHLASSLNIQFDLEHVGKFETIYGLQVNDRMEFDEYFGFRLATELDPPADYLNLQTHSITSSLSLLPIDLKNFDAQLVSKGGCVFNYQINTNAGTASLIPNYTSFGSAVYWEESLLTKYFNIDLAARYDIKIINASAYRNLVLEKKFSDNSELKNRTRLHLITLLLGFNFQINEEHSISTNISYSNRNPTVHEWFSDGIHHGSGQYEKGNEFLLDEKNLGTEITYRVDNNEVRGEVSLFLNFVTDYIHLELLSSPAVTISGVFPAWAYKQDNAVLFGVDAFFEVHILEPWKVTAKMSAVFGVLQKDFTSISMLPSPKATMNTQIKLPNFEILNNNFFEIGIDIVLKQYFVPRVEGRLNSLILNSAEFEKYVAKLSNSPDGYATLHFHYGTEIHIDNFSISVRISVEDVLNLPYRDYLSRFRIFSDNSGRNVTLRINVPLNF</sequence>
<comment type="caution">
    <text evidence="11">The sequence shown here is derived from an EMBL/GenBank/DDBJ whole genome shotgun (WGS) entry which is preliminary data.</text>
</comment>
<evidence type="ECO:0008006" key="13">
    <source>
        <dbReference type="Google" id="ProtNLM"/>
    </source>
</evidence>
<protein>
    <recommendedName>
        <fullName evidence="13">TonB-dependent receptor</fullName>
    </recommendedName>
</protein>
<dbReference type="InterPro" id="IPR039426">
    <property type="entry name" value="TonB-dep_rcpt-like"/>
</dbReference>
<dbReference type="AlphaFoldDB" id="A0AAE0W8L9"/>